<evidence type="ECO:0000313" key="2">
    <source>
        <dbReference type="EMBL" id="EEY65083.1"/>
    </source>
</evidence>
<dbReference type="Proteomes" id="UP000006643">
    <property type="component" value="Unassembled WGS sequence"/>
</dbReference>
<dbReference type="KEGG" id="pif:PITG_16551"/>
<organism evidence="2 3">
    <name type="scientific">Phytophthora infestans (strain T30-4)</name>
    <name type="common">Potato late blight agent</name>
    <dbReference type="NCBI Taxonomy" id="403677"/>
    <lineage>
        <taxon>Eukaryota</taxon>
        <taxon>Sar</taxon>
        <taxon>Stramenopiles</taxon>
        <taxon>Oomycota</taxon>
        <taxon>Peronosporomycetes</taxon>
        <taxon>Peronosporales</taxon>
        <taxon>Peronosporaceae</taxon>
        <taxon>Phytophthora</taxon>
    </lineage>
</organism>
<dbReference type="Pfam" id="PF10551">
    <property type="entry name" value="MULE"/>
    <property type="match status" value="1"/>
</dbReference>
<dbReference type="OrthoDB" id="128140at2759"/>
<evidence type="ECO:0000313" key="3">
    <source>
        <dbReference type="Proteomes" id="UP000006643"/>
    </source>
</evidence>
<dbReference type="AlphaFoldDB" id="D0NTX1"/>
<dbReference type="RefSeq" id="XP_002897571.1">
    <property type="nucleotide sequence ID" value="XM_002897525.1"/>
</dbReference>
<dbReference type="VEuPathDB" id="FungiDB:PITG_16551"/>
<proteinExistence type="predicted"/>
<sequence>MSEIYGVDISKQPAMAYRTITQAKKQNPFDPVAEYGRLPSIYATFLSIGSAVNVQDAFLPAWECDGTHMKDPSYNGICLTIIGIDGNKQNVHITVAYVHKETVDNFAWFFGNCIVAGIKMSIRPAFCDRGKQLAAQALLLRINMKIHLKFCTLHIRFNTMDKFKSLRLNLKSLIKKKIASKHPAGISKQYSSHRLVCCR</sequence>
<dbReference type="GeneID" id="9465326"/>
<dbReference type="OMA" id="VHITVAY"/>
<name>D0NTX1_PHYIT</name>
<dbReference type="InParanoid" id="D0NTX1"/>
<dbReference type="HOGENOM" id="CLU_1374610_0_0_1"/>
<accession>D0NTX1</accession>
<keyword evidence="3" id="KW-1185">Reference proteome</keyword>
<feature type="domain" description="MULE transposase" evidence="1">
    <location>
        <begin position="62"/>
        <end position="155"/>
    </location>
</feature>
<gene>
    <name evidence="2" type="ORF">PITG_16551</name>
</gene>
<protein>
    <recommendedName>
        <fullName evidence="1">MULE transposase domain-containing protein</fullName>
    </recommendedName>
</protein>
<evidence type="ECO:0000259" key="1">
    <source>
        <dbReference type="Pfam" id="PF10551"/>
    </source>
</evidence>
<dbReference type="EMBL" id="DS028161">
    <property type="protein sequence ID" value="EEY65083.1"/>
    <property type="molecule type" value="Genomic_DNA"/>
</dbReference>
<reference evidence="3" key="1">
    <citation type="journal article" date="2009" name="Nature">
        <title>Genome sequence and analysis of the Irish potato famine pathogen Phytophthora infestans.</title>
        <authorList>
            <consortium name="The Broad Institute Genome Sequencing Platform"/>
            <person name="Haas B.J."/>
            <person name="Kamoun S."/>
            <person name="Zody M.C."/>
            <person name="Jiang R.H."/>
            <person name="Handsaker R.E."/>
            <person name="Cano L.M."/>
            <person name="Grabherr M."/>
            <person name="Kodira C.D."/>
            <person name="Raffaele S."/>
            <person name="Torto-Alalibo T."/>
            <person name="Bozkurt T.O."/>
            <person name="Ah-Fong A.M."/>
            <person name="Alvarado L."/>
            <person name="Anderson V.L."/>
            <person name="Armstrong M.R."/>
            <person name="Avrova A."/>
            <person name="Baxter L."/>
            <person name="Beynon J."/>
            <person name="Boevink P.C."/>
            <person name="Bollmann S.R."/>
            <person name="Bos J.I."/>
            <person name="Bulone V."/>
            <person name="Cai G."/>
            <person name="Cakir C."/>
            <person name="Carrington J.C."/>
            <person name="Chawner M."/>
            <person name="Conti L."/>
            <person name="Costanzo S."/>
            <person name="Ewan R."/>
            <person name="Fahlgren N."/>
            <person name="Fischbach M.A."/>
            <person name="Fugelstad J."/>
            <person name="Gilroy E.M."/>
            <person name="Gnerre S."/>
            <person name="Green P.J."/>
            <person name="Grenville-Briggs L.J."/>
            <person name="Griffith J."/>
            <person name="Grunwald N.J."/>
            <person name="Horn K."/>
            <person name="Horner N.R."/>
            <person name="Hu C.H."/>
            <person name="Huitema E."/>
            <person name="Jeong D.H."/>
            <person name="Jones A.M."/>
            <person name="Jones J.D."/>
            <person name="Jones R.W."/>
            <person name="Karlsson E.K."/>
            <person name="Kunjeti S.G."/>
            <person name="Lamour K."/>
            <person name="Liu Z."/>
            <person name="Ma L."/>
            <person name="Maclean D."/>
            <person name="Chibucos M.C."/>
            <person name="McDonald H."/>
            <person name="McWalters J."/>
            <person name="Meijer H.J."/>
            <person name="Morgan W."/>
            <person name="Morris P.F."/>
            <person name="Munro C.A."/>
            <person name="O'Neill K."/>
            <person name="Ospina-Giraldo M."/>
            <person name="Pinzon A."/>
            <person name="Pritchard L."/>
            <person name="Ramsahoye B."/>
            <person name="Ren Q."/>
            <person name="Restrepo S."/>
            <person name="Roy S."/>
            <person name="Sadanandom A."/>
            <person name="Savidor A."/>
            <person name="Schornack S."/>
            <person name="Schwartz D.C."/>
            <person name="Schumann U.D."/>
            <person name="Schwessinger B."/>
            <person name="Seyer L."/>
            <person name="Sharpe T."/>
            <person name="Silvar C."/>
            <person name="Song J."/>
            <person name="Studholme D.J."/>
            <person name="Sykes S."/>
            <person name="Thines M."/>
            <person name="van de Vondervoort P.J."/>
            <person name="Phuntumart V."/>
            <person name="Wawra S."/>
            <person name="Weide R."/>
            <person name="Win J."/>
            <person name="Young C."/>
            <person name="Zhou S."/>
            <person name="Fry W."/>
            <person name="Meyers B.C."/>
            <person name="van West P."/>
            <person name="Ristaino J."/>
            <person name="Govers F."/>
            <person name="Birch P.R."/>
            <person name="Whisson S.C."/>
            <person name="Judelson H.S."/>
            <person name="Nusbaum C."/>
        </authorList>
    </citation>
    <scope>NUCLEOTIDE SEQUENCE [LARGE SCALE GENOMIC DNA]</scope>
    <source>
        <strain evidence="3">T30-4</strain>
    </source>
</reference>
<dbReference type="InterPro" id="IPR018289">
    <property type="entry name" value="MULE_transposase_dom"/>
</dbReference>